<evidence type="ECO:0000256" key="1">
    <source>
        <dbReference type="ARBA" id="ARBA00004123"/>
    </source>
</evidence>
<feature type="region of interest" description="Disordered" evidence="5">
    <location>
        <begin position="485"/>
        <end position="545"/>
    </location>
</feature>
<evidence type="ECO:0000313" key="7">
    <source>
        <dbReference type="Proteomes" id="UP000288859"/>
    </source>
</evidence>
<dbReference type="GO" id="GO:0003677">
    <property type="term" value="F:DNA binding"/>
    <property type="evidence" value="ECO:0007669"/>
    <property type="project" value="InterPro"/>
</dbReference>
<feature type="compositionally biased region" description="Basic and acidic residues" evidence="5">
    <location>
        <begin position="290"/>
        <end position="316"/>
    </location>
</feature>
<feature type="compositionally biased region" description="Low complexity" evidence="5">
    <location>
        <begin position="136"/>
        <end position="152"/>
    </location>
</feature>
<feature type="compositionally biased region" description="Basic and acidic residues" evidence="5">
    <location>
        <begin position="270"/>
        <end position="281"/>
    </location>
</feature>
<organism evidence="6 7">
    <name type="scientific">Exophiala mesophila</name>
    <name type="common">Black yeast-like fungus</name>
    <dbReference type="NCBI Taxonomy" id="212818"/>
    <lineage>
        <taxon>Eukaryota</taxon>
        <taxon>Fungi</taxon>
        <taxon>Dikarya</taxon>
        <taxon>Ascomycota</taxon>
        <taxon>Pezizomycotina</taxon>
        <taxon>Eurotiomycetes</taxon>
        <taxon>Chaetothyriomycetidae</taxon>
        <taxon>Chaetothyriales</taxon>
        <taxon>Herpotrichiellaceae</taxon>
        <taxon>Exophiala</taxon>
    </lineage>
</organism>
<comment type="subcellular location">
    <subcellularLocation>
        <location evidence="1">Nucleus</location>
    </subcellularLocation>
</comment>
<evidence type="ECO:0008006" key="8">
    <source>
        <dbReference type="Google" id="ProtNLM"/>
    </source>
</evidence>
<dbReference type="PANTHER" id="PTHR13408:SF0">
    <property type="entry name" value="DNA-DIRECTED RNA POLYMERASE III SUBUNIT RPC4"/>
    <property type="match status" value="1"/>
</dbReference>
<dbReference type="GO" id="GO:0042797">
    <property type="term" value="P:tRNA transcription by RNA polymerase III"/>
    <property type="evidence" value="ECO:0007669"/>
    <property type="project" value="TreeGrafter"/>
</dbReference>
<reference evidence="6 7" key="1">
    <citation type="submission" date="2017-03" db="EMBL/GenBank/DDBJ databases">
        <title>Genomes of endolithic fungi from Antarctica.</title>
        <authorList>
            <person name="Coleine C."/>
            <person name="Masonjones S."/>
            <person name="Stajich J.E."/>
        </authorList>
    </citation>
    <scope>NUCLEOTIDE SEQUENCE [LARGE SCALE GENOMIC DNA]</scope>
    <source>
        <strain evidence="6 7">CCFEE 6314</strain>
    </source>
</reference>
<evidence type="ECO:0000256" key="5">
    <source>
        <dbReference type="SAM" id="MobiDB-lite"/>
    </source>
</evidence>
<evidence type="ECO:0000256" key="2">
    <source>
        <dbReference type="ARBA" id="ARBA00022478"/>
    </source>
</evidence>
<feature type="region of interest" description="Disordered" evidence="5">
    <location>
        <begin position="1"/>
        <end position="362"/>
    </location>
</feature>
<sequence length="569" mass="60702">MADETPSASTSTPKTASTRARGAKPRAGIQRKTKEEREQYAKQEAERQAARTAEAARGVGSRGGTRARGGRAGLRGRGGRDGAATQDSRSRDVPPGSGGGVFGATVRQQDTRPKIISGGVGEMLVSGQAGDGTGQSGTADGVSGASGTASGSGSRGGAVKHYTGESIEIGTDDEPEEPKLDIETICLSSDETEDPVLDDRYKQKSPLTRPKVAAGPRPVRAPRAPREEEKQIAAKNKRESRALKKTDSGPQGVEDEDVMDVDEPTTTSLGKERTSSPETRRRSLRKGSGRGREVKFASETTEERAERLRLADDVYKLRQTFSDDPQTQYRRSRGQSSSSNKIKQDDEDETMDPEADMDYSSQNLLLFQLPALTPYLHHSRHEPPSQPQVKEEPRDDQTHPPPSTATTAKDSDPNAGTGTGPGPDRPLPPDGLLTATEPARLPSGLVGKLRLHKSGKVSLDWGGTDMEVRYGTEVDFLQDVVLIEPPVVSSAGKTKKEDSGNGGLSNIVKNESGSGDGDGQQGEGTNAANQDGQGDDDEDVGDPTIGKTYALGQVRRKLVLIPDWAKLYD</sequence>
<accession>A0A438NHE2</accession>
<dbReference type="InterPro" id="IPR007811">
    <property type="entry name" value="RPC4"/>
</dbReference>
<dbReference type="OrthoDB" id="5836119at2759"/>
<protein>
    <recommendedName>
        <fullName evidence="8">DNA-directed RNA polymerase III subunit RPC4</fullName>
    </recommendedName>
</protein>
<feature type="region of interest" description="Disordered" evidence="5">
    <location>
        <begin position="375"/>
        <end position="462"/>
    </location>
</feature>
<keyword evidence="4" id="KW-0539">Nucleus</keyword>
<dbReference type="VEuPathDB" id="FungiDB:PV10_04587"/>
<feature type="compositionally biased region" description="Basic and acidic residues" evidence="5">
    <location>
        <begin position="224"/>
        <end position="247"/>
    </location>
</feature>
<dbReference type="GO" id="GO:0005666">
    <property type="term" value="C:RNA polymerase III complex"/>
    <property type="evidence" value="ECO:0007669"/>
    <property type="project" value="InterPro"/>
</dbReference>
<evidence type="ECO:0000256" key="3">
    <source>
        <dbReference type="ARBA" id="ARBA00023163"/>
    </source>
</evidence>
<gene>
    <name evidence="6" type="ORF">B0A52_01422</name>
</gene>
<feature type="compositionally biased region" description="Acidic residues" evidence="5">
    <location>
        <begin position="345"/>
        <end position="357"/>
    </location>
</feature>
<feature type="compositionally biased region" description="Low complexity" evidence="5">
    <location>
        <begin position="209"/>
        <end position="222"/>
    </location>
</feature>
<feature type="compositionally biased region" description="Basic and acidic residues" evidence="5">
    <location>
        <begin position="32"/>
        <end position="49"/>
    </location>
</feature>
<feature type="compositionally biased region" description="Basic and acidic residues" evidence="5">
    <location>
        <begin position="389"/>
        <end position="398"/>
    </location>
</feature>
<dbReference type="PANTHER" id="PTHR13408">
    <property type="entry name" value="DNA-DIRECTED RNA POLYMERASE III"/>
    <property type="match status" value="1"/>
</dbReference>
<keyword evidence="2" id="KW-0240">DNA-directed RNA polymerase</keyword>
<dbReference type="Pfam" id="PF05132">
    <property type="entry name" value="RNA_pol_Rpc4"/>
    <property type="match status" value="1"/>
</dbReference>
<feature type="compositionally biased region" description="Low complexity" evidence="5">
    <location>
        <begin position="1"/>
        <end position="18"/>
    </location>
</feature>
<name>A0A438NHE2_EXOME</name>
<dbReference type="AlphaFoldDB" id="A0A438NHE2"/>
<feature type="compositionally biased region" description="Low complexity" evidence="5">
    <location>
        <begin position="50"/>
        <end position="59"/>
    </location>
</feature>
<feature type="compositionally biased region" description="Polar residues" evidence="5">
    <location>
        <begin position="319"/>
        <end position="329"/>
    </location>
</feature>
<keyword evidence="3" id="KW-0804">Transcription</keyword>
<comment type="caution">
    <text evidence="6">The sequence shown here is derived from an EMBL/GenBank/DDBJ whole genome shotgun (WGS) entry which is preliminary data.</text>
</comment>
<proteinExistence type="predicted"/>
<dbReference type="EMBL" id="NAJM01000003">
    <property type="protein sequence ID" value="RVX75145.1"/>
    <property type="molecule type" value="Genomic_DNA"/>
</dbReference>
<evidence type="ECO:0000313" key="6">
    <source>
        <dbReference type="EMBL" id="RVX75145.1"/>
    </source>
</evidence>
<dbReference type="Proteomes" id="UP000288859">
    <property type="component" value="Unassembled WGS sequence"/>
</dbReference>
<feature type="compositionally biased region" description="Gly residues" evidence="5">
    <location>
        <begin position="60"/>
        <end position="76"/>
    </location>
</feature>
<evidence type="ECO:0000256" key="4">
    <source>
        <dbReference type="ARBA" id="ARBA00023242"/>
    </source>
</evidence>
<feature type="compositionally biased region" description="Acidic residues" evidence="5">
    <location>
        <begin position="253"/>
        <end position="263"/>
    </location>
</feature>